<evidence type="ECO:0000259" key="4">
    <source>
        <dbReference type="PROSITE" id="PS50932"/>
    </source>
</evidence>
<keyword evidence="3" id="KW-0804">Transcription</keyword>
<dbReference type="SUPFAM" id="SSF53822">
    <property type="entry name" value="Periplasmic binding protein-like I"/>
    <property type="match status" value="1"/>
</dbReference>
<dbReference type="Proteomes" id="UP000234384">
    <property type="component" value="Unassembled WGS sequence"/>
</dbReference>
<dbReference type="Pfam" id="PF00532">
    <property type="entry name" value="Peripla_BP_1"/>
    <property type="match status" value="1"/>
</dbReference>
<dbReference type="InterPro" id="IPR000843">
    <property type="entry name" value="HTH_LacI"/>
</dbReference>
<dbReference type="OrthoDB" id="9788209at2"/>
<dbReference type="GO" id="GO:0003700">
    <property type="term" value="F:DNA-binding transcription factor activity"/>
    <property type="evidence" value="ECO:0007669"/>
    <property type="project" value="TreeGrafter"/>
</dbReference>
<comment type="caution">
    <text evidence="5">The sequence shown here is derived from an EMBL/GenBank/DDBJ whole genome shotgun (WGS) entry which is preliminary data.</text>
</comment>
<dbReference type="Gene3D" id="1.10.260.40">
    <property type="entry name" value="lambda repressor-like DNA-binding domains"/>
    <property type="match status" value="1"/>
</dbReference>
<keyword evidence="1" id="KW-0805">Transcription regulation</keyword>
<organism evidence="5 6">
    <name type="scientific">Falseniella ignava</name>
    <dbReference type="NCBI Taxonomy" id="137730"/>
    <lineage>
        <taxon>Bacteria</taxon>
        <taxon>Bacillati</taxon>
        <taxon>Bacillota</taxon>
        <taxon>Bacilli</taxon>
        <taxon>Lactobacillales</taxon>
        <taxon>Aerococcaceae</taxon>
        <taxon>Falseniella</taxon>
    </lineage>
</organism>
<accession>A0A2I1JZA2</accession>
<dbReference type="AlphaFoldDB" id="A0A2I1JZA2"/>
<feature type="domain" description="HTH lacI-type" evidence="4">
    <location>
        <begin position="3"/>
        <end position="57"/>
    </location>
</feature>
<gene>
    <name evidence="5" type="ORF">CYJ57_04995</name>
</gene>
<evidence type="ECO:0000256" key="2">
    <source>
        <dbReference type="ARBA" id="ARBA00023125"/>
    </source>
</evidence>
<dbReference type="GO" id="GO:0000976">
    <property type="term" value="F:transcription cis-regulatory region binding"/>
    <property type="evidence" value="ECO:0007669"/>
    <property type="project" value="TreeGrafter"/>
</dbReference>
<dbReference type="SUPFAM" id="SSF47413">
    <property type="entry name" value="lambda repressor-like DNA-binding domains"/>
    <property type="match status" value="1"/>
</dbReference>
<keyword evidence="2" id="KW-0238">DNA-binding</keyword>
<dbReference type="PANTHER" id="PTHR30146:SF109">
    <property type="entry name" value="HTH-TYPE TRANSCRIPTIONAL REGULATOR GALS"/>
    <property type="match status" value="1"/>
</dbReference>
<dbReference type="SMART" id="SM00354">
    <property type="entry name" value="HTH_LACI"/>
    <property type="match status" value="1"/>
</dbReference>
<dbReference type="PROSITE" id="PS50932">
    <property type="entry name" value="HTH_LACI_2"/>
    <property type="match status" value="1"/>
</dbReference>
<reference evidence="5 6" key="1">
    <citation type="submission" date="2017-12" db="EMBL/GenBank/DDBJ databases">
        <title>Phylogenetic diversity of female urinary microbiome.</title>
        <authorList>
            <person name="Thomas-White K."/>
            <person name="Wolfe A.J."/>
        </authorList>
    </citation>
    <scope>NUCLEOTIDE SEQUENCE [LARGE SCALE GENOMIC DNA]</scope>
    <source>
        <strain evidence="5 6">UMB0898</strain>
    </source>
</reference>
<dbReference type="InterPro" id="IPR010982">
    <property type="entry name" value="Lambda_DNA-bd_dom_sf"/>
</dbReference>
<dbReference type="CDD" id="cd01392">
    <property type="entry name" value="HTH_LacI"/>
    <property type="match status" value="1"/>
</dbReference>
<dbReference type="EMBL" id="PKHE01000011">
    <property type="protein sequence ID" value="PKY88667.1"/>
    <property type="molecule type" value="Genomic_DNA"/>
</dbReference>
<dbReference type="InterPro" id="IPR028082">
    <property type="entry name" value="Peripla_BP_I"/>
</dbReference>
<evidence type="ECO:0000256" key="1">
    <source>
        <dbReference type="ARBA" id="ARBA00023015"/>
    </source>
</evidence>
<dbReference type="RefSeq" id="WP_101954316.1">
    <property type="nucleotide sequence ID" value="NZ_PKHE01000011.1"/>
</dbReference>
<proteinExistence type="predicted"/>
<name>A0A2I1JZA2_9LACT</name>
<evidence type="ECO:0000256" key="3">
    <source>
        <dbReference type="ARBA" id="ARBA00023163"/>
    </source>
</evidence>
<dbReference type="InterPro" id="IPR001761">
    <property type="entry name" value="Peripla_BP/Lac1_sug-bd_dom"/>
</dbReference>
<evidence type="ECO:0000313" key="6">
    <source>
        <dbReference type="Proteomes" id="UP000234384"/>
    </source>
</evidence>
<dbReference type="Pfam" id="PF00356">
    <property type="entry name" value="LacI"/>
    <property type="match status" value="1"/>
</dbReference>
<dbReference type="Gene3D" id="3.40.50.2300">
    <property type="match status" value="2"/>
</dbReference>
<sequence>MTITIKEVAKAAGVAPSTVSRVIADHPSISEKTKQRVRAIMDELHYYPNYNARQLVNQRSKTVGIVLPEANDAFYQNPFFPTALRGINEAASRHQYSLLLSTGDDDISRLDHIKKMIYGKQVDGLIFLYATQNDPILSFVIDEQFPFVIIGNIDGIPMNSIDNDNIRVAKEATEYLWQLGYHRIAFIGGDEKQQFIQQRINGVQQALQVHGQSLSDADIYNGFPFLENEGYHIMKQIVETNRYNGLVIGDQLVAQGVYHAILEYGLLDEYQIITFKPYEVYQNSDYIHYAYFNLHSQQLADRAMEILIEIFSSKSDSKHERFVYELIAGDLVIP</sequence>
<dbReference type="PANTHER" id="PTHR30146">
    <property type="entry name" value="LACI-RELATED TRANSCRIPTIONAL REPRESSOR"/>
    <property type="match status" value="1"/>
</dbReference>
<evidence type="ECO:0000313" key="5">
    <source>
        <dbReference type="EMBL" id="PKY88667.1"/>
    </source>
</evidence>
<protein>
    <submittedName>
        <fullName evidence="5">LacI family transcriptional regulator</fullName>
    </submittedName>
</protein>